<feature type="domain" description="HTH gntR-type" evidence="4">
    <location>
        <begin position="17"/>
        <end position="85"/>
    </location>
</feature>
<evidence type="ECO:0000259" key="4">
    <source>
        <dbReference type="PROSITE" id="PS50949"/>
    </source>
</evidence>
<accession>A0ABX2IEL1</accession>
<keyword evidence="2" id="KW-0238">DNA-binding</keyword>
<dbReference type="InterPro" id="IPR000524">
    <property type="entry name" value="Tscrpt_reg_HTH_GntR"/>
</dbReference>
<reference evidence="5 6" key="1">
    <citation type="journal article" date="2020" name="Cell Host Microbe">
        <title>Functional and Genomic Variation between Human-Derived Isolates of Lachnospiraceae Reveals Inter- and Intra-Species Diversity.</title>
        <authorList>
            <person name="Sorbara M.T."/>
            <person name="Littmann E.R."/>
            <person name="Fontana E."/>
            <person name="Moody T.U."/>
            <person name="Kohout C.E."/>
            <person name="Gjonbalaj M."/>
            <person name="Eaton V."/>
            <person name="Seok R."/>
            <person name="Leiner I.M."/>
            <person name="Pamer E.G."/>
        </authorList>
    </citation>
    <scope>NUCLEOTIDE SEQUENCE [LARGE SCALE GENOMIC DNA]</scope>
    <source>
        <strain evidence="5 6">MSK.15.26</strain>
    </source>
</reference>
<dbReference type="RefSeq" id="WP_173750055.1">
    <property type="nucleotide sequence ID" value="NZ_JAAITA010000023.1"/>
</dbReference>
<evidence type="ECO:0000313" key="5">
    <source>
        <dbReference type="EMBL" id="NSJ87125.1"/>
    </source>
</evidence>
<dbReference type="PANTHER" id="PTHR43537">
    <property type="entry name" value="TRANSCRIPTIONAL REGULATOR, GNTR FAMILY"/>
    <property type="match status" value="1"/>
</dbReference>
<keyword evidence="3" id="KW-0804">Transcription</keyword>
<keyword evidence="6" id="KW-1185">Reference proteome</keyword>
<evidence type="ECO:0000313" key="6">
    <source>
        <dbReference type="Proteomes" id="UP000822142"/>
    </source>
</evidence>
<dbReference type="SMART" id="SM00895">
    <property type="entry name" value="FCD"/>
    <property type="match status" value="1"/>
</dbReference>
<comment type="caution">
    <text evidence="5">The sequence shown here is derived from an EMBL/GenBank/DDBJ whole genome shotgun (WGS) entry which is preliminary data.</text>
</comment>
<gene>
    <name evidence="5" type="ORF">G5A70_13295</name>
</gene>
<dbReference type="CDD" id="cd07377">
    <property type="entry name" value="WHTH_GntR"/>
    <property type="match status" value="1"/>
</dbReference>
<evidence type="ECO:0000256" key="2">
    <source>
        <dbReference type="ARBA" id="ARBA00023125"/>
    </source>
</evidence>
<dbReference type="Proteomes" id="UP000822142">
    <property type="component" value="Unassembled WGS sequence"/>
</dbReference>
<dbReference type="Gene3D" id="1.20.120.530">
    <property type="entry name" value="GntR ligand-binding domain-like"/>
    <property type="match status" value="1"/>
</dbReference>
<organism evidence="5 6">
    <name type="scientific">Blautia hansenii</name>
    <name type="common">Ruminococcus hansenii</name>
    <dbReference type="NCBI Taxonomy" id="1322"/>
    <lineage>
        <taxon>Bacteria</taxon>
        <taxon>Bacillati</taxon>
        <taxon>Bacillota</taxon>
        <taxon>Clostridia</taxon>
        <taxon>Lachnospirales</taxon>
        <taxon>Lachnospiraceae</taxon>
        <taxon>Blautia</taxon>
    </lineage>
</organism>
<dbReference type="PANTHER" id="PTHR43537:SF43">
    <property type="entry name" value="GNTR-FAMILY TRANSCRIPTIONAL REGULATOR"/>
    <property type="match status" value="1"/>
</dbReference>
<name>A0ABX2IEL1_BLAHA</name>
<evidence type="ECO:0000256" key="1">
    <source>
        <dbReference type="ARBA" id="ARBA00023015"/>
    </source>
</evidence>
<sequence length="242" mass="27921">MKNKGDEKKTEKTQDTEKVYHLVIEHIKNLAESGEVEFGSKIPSERELMSTLGLSRNSVREALRCLENMGIIESRHGQGNFLVNHVGNSLGSVFSILLVTQQSNYIEISQLRRFVEIGAYLLASRQAKEEELERLAYFLEELECCSPEERPKKDKNFHDELIKISGNNLLGILNDALSDMFERVISKASARAGQAEWEKLRDCHRRVYENLRKKDVQEGIKAIREHYNVLDEEIKKMEEKLL</sequence>
<proteinExistence type="predicted"/>
<dbReference type="InterPro" id="IPR008920">
    <property type="entry name" value="TF_FadR/GntR_C"/>
</dbReference>
<dbReference type="InterPro" id="IPR036388">
    <property type="entry name" value="WH-like_DNA-bd_sf"/>
</dbReference>
<dbReference type="InterPro" id="IPR011711">
    <property type="entry name" value="GntR_C"/>
</dbReference>
<dbReference type="PROSITE" id="PS50949">
    <property type="entry name" value="HTH_GNTR"/>
    <property type="match status" value="1"/>
</dbReference>
<dbReference type="Pfam" id="PF00392">
    <property type="entry name" value="GntR"/>
    <property type="match status" value="1"/>
</dbReference>
<dbReference type="SUPFAM" id="SSF46785">
    <property type="entry name" value="Winged helix' DNA-binding domain"/>
    <property type="match status" value="1"/>
</dbReference>
<dbReference type="InterPro" id="IPR036390">
    <property type="entry name" value="WH_DNA-bd_sf"/>
</dbReference>
<dbReference type="EMBL" id="JAAITA010000023">
    <property type="protein sequence ID" value="NSJ87125.1"/>
    <property type="molecule type" value="Genomic_DNA"/>
</dbReference>
<dbReference type="SUPFAM" id="SSF48008">
    <property type="entry name" value="GntR ligand-binding domain-like"/>
    <property type="match status" value="1"/>
</dbReference>
<keyword evidence="1" id="KW-0805">Transcription regulation</keyword>
<protein>
    <submittedName>
        <fullName evidence="5">FadR family transcriptional regulator</fullName>
    </submittedName>
</protein>
<dbReference type="Pfam" id="PF07729">
    <property type="entry name" value="FCD"/>
    <property type="match status" value="1"/>
</dbReference>
<dbReference type="Gene3D" id="1.10.10.10">
    <property type="entry name" value="Winged helix-like DNA-binding domain superfamily/Winged helix DNA-binding domain"/>
    <property type="match status" value="1"/>
</dbReference>
<dbReference type="SMART" id="SM00345">
    <property type="entry name" value="HTH_GNTR"/>
    <property type="match status" value="1"/>
</dbReference>
<evidence type="ECO:0000256" key="3">
    <source>
        <dbReference type="ARBA" id="ARBA00023163"/>
    </source>
</evidence>
<dbReference type="PRINTS" id="PR00035">
    <property type="entry name" value="HTHGNTR"/>
</dbReference>